<reference evidence="2" key="1">
    <citation type="submission" date="2016-11" db="EMBL/GenBank/DDBJ databases">
        <authorList>
            <person name="Varghese N."/>
            <person name="Submissions S."/>
        </authorList>
    </citation>
    <scope>NUCLEOTIDE SEQUENCE [LARGE SCALE GENOMIC DNA]</scope>
    <source>
        <strain evidence="2">DSM 18829</strain>
    </source>
</reference>
<evidence type="ECO:0008006" key="3">
    <source>
        <dbReference type="Google" id="ProtNLM"/>
    </source>
</evidence>
<dbReference type="InterPro" id="IPR036116">
    <property type="entry name" value="FN3_sf"/>
</dbReference>
<keyword evidence="2" id="KW-1185">Reference proteome</keyword>
<dbReference type="InterPro" id="IPR013783">
    <property type="entry name" value="Ig-like_fold"/>
</dbReference>
<gene>
    <name evidence="1" type="ORF">SAMN05444363_2020</name>
</gene>
<dbReference type="RefSeq" id="WP_073310973.1">
    <property type="nucleotide sequence ID" value="NZ_FQZI01000003.1"/>
</dbReference>
<accession>A0A1M6EXZ4</accession>
<dbReference type="AlphaFoldDB" id="A0A1M6EXZ4"/>
<dbReference type="PROSITE" id="PS51257">
    <property type="entry name" value="PROKAR_LIPOPROTEIN"/>
    <property type="match status" value="1"/>
</dbReference>
<proteinExistence type="predicted"/>
<evidence type="ECO:0000313" key="1">
    <source>
        <dbReference type="EMBL" id="SHI90280.1"/>
    </source>
</evidence>
<sequence length="263" mass="29129">MKKIFLLLFIAAFSSCEIENYNYTEPIVFTFEPENVMTNSASMGGAVASEGGKDVVEYGVVWSVNPNPTKEDNKAVRGERLGEFFETFSGLQPNTTYYCRFYAQNEIGIGYGDEYSFKTGVEAPCNPTVSNRVRMNQYSEIQITNVEKSYPSWAFNEGNIEFATSSYSSTARIFVQFNENNSQPPMSGEYTVVVGEFGNNVDLSTGKAKLFIQDYGSGWGGATAAAGTKFYVKNENNLLTIIFCDTPVGANYLLNGKFSYTLN</sequence>
<dbReference type="SUPFAM" id="SSF49265">
    <property type="entry name" value="Fibronectin type III"/>
    <property type="match status" value="1"/>
</dbReference>
<evidence type="ECO:0000313" key="2">
    <source>
        <dbReference type="Proteomes" id="UP000184488"/>
    </source>
</evidence>
<dbReference type="STRING" id="415425.SAMN05444363_2020"/>
<protein>
    <recommendedName>
        <fullName evidence="3">Fibronectin type-III domain-containing protein</fullName>
    </recommendedName>
</protein>
<dbReference type="OrthoDB" id="9765957at2"/>
<organism evidence="1 2">
    <name type="scientific">Flavobacterium terrae</name>
    <dbReference type="NCBI Taxonomy" id="415425"/>
    <lineage>
        <taxon>Bacteria</taxon>
        <taxon>Pseudomonadati</taxon>
        <taxon>Bacteroidota</taxon>
        <taxon>Flavobacteriia</taxon>
        <taxon>Flavobacteriales</taxon>
        <taxon>Flavobacteriaceae</taxon>
        <taxon>Flavobacterium</taxon>
    </lineage>
</organism>
<dbReference type="EMBL" id="FQZI01000003">
    <property type="protein sequence ID" value="SHI90280.1"/>
    <property type="molecule type" value="Genomic_DNA"/>
</dbReference>
<name>A0A1M6EXZ4_9FLAO</name>
<dbReference type="Gene3D" id="2.60.40.10">
    <property type="entry name" value="Immunoglobulins"/>
    <property type="match status" value="1"/>
</dbReference>
<dbReference type="Proteomes" id="UP000184488">
    <property type="component" value="Unassembled WGS sequence"/>
</dbReference>